<dbReference type="EMBL" id="BPLR01020249">
    <property type="protein sequence ID" value="GIX76387.1"/>
    <property type="molecule type" value="Genomic_DNA"/>
</dbReference>
<comment type="caution">
    <text evidence="1">The sequence shown here is derived from an EMBL/GenBank/DDBJ whole genome shotgun (WGS) entry which is preliminary data.</text>
</comment>
<name>A0AAV4MV61_CAEEX</name>
<protein>
    <submittedName>
        <fullName evidence="1">Uncharacterized protein</fullName>
    </submittedName>
</protein>
<dbReference type="Proteomes" id="UP001054945">
    <property type="component" value="Unassembled WGS sequence"/>
</dbReference>
<dbReference type="AlphaFoldDB" id="A0AAV4MV61"/>
<evidence type="ECO:0000313" key="1">
    <source>
        <dbReference type="EMBL" id="GIX76387.1"/>
    </source>
</evidence>
<evidence type="ECO:0000313" key="2">
    <source>
        <dbReference type="Proteomes" id="UP001054945"/>
    </source>
</evidence>
<accession>A0AAV4MV61</accession>
<proteinExistence type="predicted"/>
<reference evidence="1 2" key="1">
    <citation type="submission" date="2021-06" db="EMBL/GenBank/DDBJ databases">
        <title>Caerostris extrusa draft genome.</title>
        <authorList>
            <person name="Kono N."/>
            <person name="Arakawa K."/>
        </authorList>
    </citation>
    <scope>NUCLEOTIDE SEQUENCE [LARGE SCALE GENOMIC DNA]</scope>
</reference>
<keyword evidence="2" id="KW-1185">Reference proteome</keyword>
<gene>
    <name evidence="1" type="ORF">CEXT_182481</name>
</gene>
<organism evidence="1 2">
    <name type="scientific">Caerostris extrusa</name>
    <name type="common">Bark spider</name>
    <name type="synonym">Caerostris bankana</name>
    <dbReference type="NCBI Taxonomy" id="172846"/>
    <lineage>
        <taxon>Eukaryota</taxon>
        <taxon>Metazoa</taxon>
        <taxon>Ecdysozoa</taxon>
        <taxon>Arthropoda</taxon>
        <taxon>Chelicerata</taxon>
        <taxon>Arachnida</taxon>
        <taxon>Araneae</taxon>
        <taxon>Araneomorphae</taxon>
        <taxon>Entelegynae</taxon>
        <taxon>Araneoidea</taxon>
        <taxon>Araneidae</taxon>
        <taxon>Caerostris</taxon>
    </lineage>
</organism>
<sequence length="100" mass="11285">MTRICLDYFLTDIAPSLEKLPVILQIEHIYSIVRHRTEQPNVSQILRINGGMSGLMSSCGSKMALENQSHPDLYKYVNKCPPGKVEPIIDLNIQCIIICN</sequence>